<keyword evidence="2" id="KW-1185">Reference proteome</keyword>
<dbReference type="Proteomes" id="UP000814033">
    <property type="component" value="Unassembled WGS sequence"/>
</dbReference>
<protein>
    <submittedName>
        <fullName evidence="1">Uncharacterized protein</fullName>
    </submittedName>
</protein>
<dbReference type="EMBL" id="MU276034">
    <property type="protein sequence ID" value="KAI0043065.1"/>
    <property type="molecule type" value="Genomic_DNA"/>
</dbReference>
<organism evidence="1 2">
    <name type="scientific">Auriscalpium vulgare</name>
    <dbReference type="NCBI Taxonomy" id="40419"/>
    <lineage>
        <taxon>Eukaryota</taxon>
        <taxon>Fungi</taxon>
        <taxon>Dikarya</taxon>
        <taxon>Basidiomycota</taxon>
        <taxon>Agaricomycotina</taxon>
        <taxon>Agaricomycetes</taxon>
        <taxon>Russulales</taxon>
        <taxon>Auriscalpiaceae</taxon>
        <taxon>Auriscalpium</taxon>
    </lineage>
</organism>
<accession>A0ACB8RHJ0</accession>
<evidence type="ECO:0000313" key="1">
    <source>
        <dbReference type="EMBL" id="KAI0043065.1"/>
    </source>
</evidence>
<reference evidence="1" key="1">
    <citation type="submission" date="2021-02" db="EMBL/GenBank/DDBJ databases">
        <authorList>
            <consortium name="DOE Joint Genome Institute"/>
            <person name="Ahrendt S."/>
            <person name="Looney B.P."/>
            <person name="Miyauchi S."/>
            <person name="Morin E."/>
            <person name="Drula E."/>
            <person name="Courty P.E."/>
            <person name="Chicoki N."/>
            <person name="Fauchery L."/>
            <person name="Kohler A."/>
            <person name="Kuo A."/>
            <person name="Labutti K."/>
            <person name="Pangilinan J."/>
            <person name="Lipzen A."/>
            <person name="Riley R."/>
            <person name="Andreopoulos W."/>
            <person name="He G."/>
            <person name="Johnson J."/>
            <person name="Barry K.W."/>
            <person name="Grigoriev I.V."/>
            <person name="Nagy L."/>
            <person name="Hibbett D."/>
            <person name="Henrissat B."/>
            <person name="Matheny P.B."/>
            <person name="Labbe J."/>
            <person name="Martin F."/>
        </authorList>
    </citation>
    <scope>NUCLEOTIDE SEQUENCE</scope>
    <source>
        <strain evidence="1">FP105234-sp</strain>
    </source>
</reference>
<evidence type="ECO:0000313" key="2">
    <source>
        <dbReference type="Proteomes" id="UP000814033"/>
    </source>
</evidence>
<reference evidence="1" key="2">
    <citation type="journal article" date="2022" name="New Phytol.">
        <title>Evolutionary transition to the ectomycorrhizal habit in the genomes of a hyperdiverse lineage of mushroom-forming fungi.</title>
        <authorList>
            <person name="Looney B."/>
            <person name="Miyauchi S."/>
            <person name="Morin E."/>
            <person name="Drula E."/>
            <person name="Courty P.E."/>
            <person name="Kohler A."/>
            <person name="Kuo A."/>
            <person name="LaButti K."/>
            <person name="Pangilinan J."/>
            <person name="Lipzen A."/>
            <person name="Riley R."/>
            <person name="Andreopoulos W."/>
            <person name="He G."/>
            <person name="Johnson J."/>
            <person name="Nolan M."/>
            <person name="Tritt A."/>
            <person name="Barry K.W."/>
            <person name="Grigoriev I.V."/>
            <person name="Nagy L.G."/>
            <person name="Hibbett D."/>
            <person name="Henrissat B."/>
            <person name="Matheny P.B."/>
            <person name="Labbe J."/>
            <person name="Martin F.M."/>
        </authorList>
    </citation>
    <scope>NUCLEOTIDE SEQUENCE</scope>
    <source>
        <strain evidence="1">FP105234-sp</strain>
    </source>
</reference>
<name>A0ACB8RHJ0_9AGAM</name>
<gene>
    <name evidence="1" type="ORF">FA95DRAFT_1499177</name>
</gene>
<comment type="caution">
    <text evidence="1">The sequence shown here is derived from an EMBL/GenBank/DDBJ whole genome shotgun (WGS) entry which is preliminary data.</text>
</comment>
<proteinExistence type="predicted"/>
<sequence length="102" mass="11829">MERLQEAGQPGWLETLVQDLQDKLDASLCNANAFRREEGRRSDSKRFNAALHVHRRRVAGFHQLVVLFRQGEGAFGSARGDRSVIFEGFRVNRSYFWQAYGW</sequence>